<feature type="compositionally biased region" description="Low complexity" evidence="1">
    <location>
        <begin position="223"/>
        <end position="253"/>
    </location>
</feature>
<feature type="region of interest" description="Disordered" evidence="1">
    <location>
        <begin position="211"/>
        <end position="253"/>
    </location>
</feature>
<evidence type="ECO:0000256" key="1">
    <source>
        <dbReference type="SAM" id="MobiDB-lite"/>
    </source>
</evidence>
<organism evidence="2 3">
    <name type="scientific">Ophiocordyceps polyrhachis-furcata BCC 54312</name>
    <dbReference type="NCBI Taxonomy" id="1330021"/>
    <lineage>
        <taxon>Eukaryota</taxon>
        <taxon>Fungi</taxon>
        <taxon>Dikarya</taxon>
        <taxon>Ascomycota</taxon>
        <taxon>Pezizomycotina</taxon>
        <taxon>Sordariomycetes</taxon>
        <taxon>Hypocreomycetidae</taxon>
        <taxon>Hypocreales</taxon>
        <taxon>Ophiocordycipitaceae</taxon>
        <taxon>Ophiocordyceps</taxon>
    </lineage>
</organism>
<dbReference type="Proteomes" id="UP000253664">
    <property type="component" value="Unassembled WGS sequence"/>
</dbReference>
<dbReference type="EMBL" id="LKCN02000011">
    <property type="protein sequence ID" value="RCI10855.1"/>
    <property type="molecule type" value="Genomic_DNA"/>
</dbReference>
<gene>
    <name evidence="2" type="ORF">L249_5192</name>
</gene>
<feature type="non-terminal residue" evidence="2">
    <location>
        <position position="515"/>
    </location>
</feature>
<evidence type="ECO:0000313" key="2">
    <source>
        <dbReference type="EMBL" id="RCI10855.1"/>
    </source>
</evidence>
<protein>
    <submittedName>
        <fullName evidence="2">Uncharacterized protein</fullName>
    </submittedName>
</protein>
<keyword evidence="3" id="KW-1185">Reference proteome</keyword>
<proteinExistence type="predicted"/>
<feature type="region of interest" description="Disordered" evidence="1">
    <location>
        <begin position="102"/>
        <end position="140"/>
    </location>
</feature>
<feature type="compositionally biased region" description="Polar residues" evidence="1">
    <location>
        <begin position="123"/>
        <end position="140"/>
    </location>
</feature>
<evidence type="ECO:0000313" key="3">
    <source>
        <dbReference type="Proteomes" id="UP000253664"/>
    </source>
</evidence>
<feature type="region of interest" description="Disordered" evidence="1">
    <location>
        <begin position="19"/>
        <end position="39"/>
    </location>
</feature>
<dbReference type="AlphaFoldDB" id="A0A367L8V2"/>
<accession>A0A367L8V2</accession>
<feature type="region of interest" description="Disordered" evidence="1">
    <location>
        <begin position="309"/>
        <end position="329"/>
    </location>
</feature>
<comment type="caution">
    <text evidence="2">The sequence shown here is derived from an EMBL/GenBank/DDBJ whole genome shotgun (WGS) entry which is preliminary data.</text>
</comment>
<sequence length="515" mass="57968">MQSALYVFAKYTFSTRPEGLGGSRDAGPAAAGPRPPRRLRHGYAVQRLRPYGPYGPYEGRNGVVFPPPKLVTETGGLSGVFFFSTMLRYSFALRSRLQRQQRQQTQKDHLITGCQEGGRTRGPRQQTSRPSSSFLRQGSQRPIPRSFFSTFAADTATATATANALVATVPLLLFLSLSNALFDPIFSAAFFVLWSSVLFFPPSSSYGRPYSLQRRQERDQDQDQGQDQQQNTGTSREQQSQQPLRQPLQQEQRQQTIVPTAVPYLRPPQSLPSSSYSSSSSSLPESFVVLFVFFFVFSFLRPYPPPTTFSRKGNSAVPRSIRGTGPGSKSRLATFLRAPPCLRQIQVLTEDLPWPAAKTALLRYYGAFDQIRTVGFYEKLRRHEARRPKTKDTIDWLEKHAFFCRKVGPGPGPGPDESTEHSYGLFQALPKEIQEGHVTPGRLQPARGRRTSQRLRRLRHGYAVQRLRPYGPYGPYEGRNVGTGQARRAFFSNIISLRRLRPYGPYGPYEGRNVG</sequence>
<name>A0A367L8V2_9HYPO</name>
<reference evidence="2 3" key="1">
    <citation type="journal article" date="2015" name="BMC Genomics">
        <title>Insights from the genome of Ophiocordyceps polyrhachis-furcata to pathogenicity and host specificity in insect fungi.</title>
        <authorList>
            <person name="Wichadakul D."/>
            <person name="Kobmoo N."/>
            <person name="Ingsriswang S."/>
            <person name="Tangphatsornruang S."/>
            <person name="Chantasingh D."/>
            <person name="Luangsa-ard J.J."/>
            <person name="Eurwilaichitr L."/>
        </authorList>
    </citation>
    <scope>NUCLEOTIDE SEQUENCE [LARGE SCALE GENOMIC DNA]</scope>
    <source>
        <strain evidence="2 3">BCC 54312</strain>
    </source>
</reference>